<evidence type="ECO:0000313" key="2">
    <source>
        <dbReference type="Proteomes" id="UP000827092"/>
    </source>
</evidence>
<accession>A0AAV6V2F5</accession>
<comment type="caution">
    <text evidence="1">The sequence shown here is derived from an EMBL/GenBank/DDBJ whole genome shotgun (WGS) entry which is preliminary data.</text>
</comment>
<reference evidence="1 2" key="1">
    <citation type="journal article" date="2022" name="Nat. Ecol. Evol.">
        <title>A masculinizing supergene underlies an exaggerated male reproductive morph in a spider.</title>
        <authorList>
            <person name="Hendrickx F."/>
            <person name="De Corte Z."/>
            <person name="Sonet G."/>
            <person name="Van Belleghem S.M."/>
            <person name="Kostlbacher S."/>
            <person name="Vangestel C."/>
        </authorList>
    </citation>
    <scope>NUCLEOTIDE SEQUENCE [LARGE SCALE GENOMIC DNA]</scope>
    <source>
        <strain evidence="1">W744_W776</strain>
    </source>
</reference>
<dbReference type="EMBL" id="JAFNEN010000197">
    <property type="protein sequence ID" value="KAG8189995.1"/>
    <property type="molecule type" value="Genomic_DNA"/>
</dbReference>
<evidence type="ECO:0000313" key="1">
    <source>
        <dbReference type="EMBL" id="KAG8189995.1"/>
    </source>
</evidence>
<organism evidence="1 2">
    <name type="scientific">Oedothorax gibbosus</name>
    <dbReference type="NCBI Taxonomy" id="931172"/>
    <lineage>
        <taxon>Eukaryota</taxon>
        <taxon>Metazoa</taxon>
        <taxon>Ecdysozoa</taxon>
        <taxon>Arthropoda</taxon>
        <taxon>Chelicerata</taxon>
        <taxon>Arachnida</taxon>
        <taxon>Araneae</taxon>
        <taxon>Araneomorphae</taxon>
        <taxon>Entelegynae</taxon>
        <taxon>Araneoidea</taxon>
        <taxon>Linyphiidae</taxon>
        <taxon>Erigoninae</taxon>
        <taxon>Oedothorax</taxon>
    </lineage>
</organism>
<protein>
    <submittedName>
        <fullName evidence="1">Uncharacterized protein</fullName>
    </submittedName>
</protein>
<sequence>MLYIGFDQHRRKAMEFRGEINWAVEFQNIESPVSDVLNDDDVDISSHGDIMADECIDIPDDADVLTAKTNLQPGTVVDESSVLLYVSTVYFIATVDHKKLLLGFLLRLPNHPRVGFLRKMT</sequence>
<dbReference type="Proteomes" id="UP000827092">
    <property type="component" value="Unassembled WGS sequence"/>
</dbReference>
<dbReference type="AlphaFoldDB" id="A0AAV6V2F5"/>
<keyword evidence="2" id="KW-1185">Reference proteome</keyword>
<name>A0AAV6V2F5_9ARAC</name>
<proteinExistence type="predicted"/>
<gene>
    <name evidence="1" type="ORF">JTE90_002558</name>
</gene>